<protein>
    <submittedName>
        <fullName evidence="1">Uncharacterized protein</fullName>
    </submittedName>
</protein>
<reference evidence="1" key="1">
    <citation type="journal article" date="2023" name="G3 (Bethesda)">
        <title>A reference genome for the long-term kleptoplast-retaining sea slug Elysia crispata morphotype clarki.</title>
        <authorList>
            <person name="Eastman K.E."/>
            <person name="Pendleton A.L."/>
            <person name="Shaikh M.A."/>
            <person name="Suttiyut T."/>
            <person name="Ogas R."/>
            <person name="Tomko P."/>
            <person name="Gavelis G."/>
            <person name="Widhalm J.R."/>
            <person name="Wisecaver J.H."/>
        </authorList>
    </citation>
    <scope>NUCLEOTIDE SEQUENCE</scope>
    <source>
        <strain evidence="1">ECLA1</strain>
    </source>
</reference>
<gene>
    <name evidence="1" type="ORF">RRG08_064868</name>
</gene>
<comment type="caution">
    <text evidence="1">The sequence shown here is derived from an EMBL/GenBank/DDBJ whole genome shotgun (WGS) entry which is preliminary data.</text>
</comment>
<dbReference type="Proteomes" id="UP001283361">
    <property type="component" value="Unassembled WGS sequence"/>
</dbReference>
<organism evidence="1 2">
    <name type="scientific">Elysia crispata</name>
    <name type="common">lettuce slug</name>
    <dbReference type="NCBI Taxonomy" id="231223"/>
    <lineage>
        <taxon>Eukaryota</taxon>
        <taxon>Metazoa</taxon>
        <taxon>Spiralia</taxon>
        <taxon>Lophotrochozoa</taxon>
        <taxon>Mollusca</taxon>
        <taxon>Gastropoda</taxon>
        <taxon>Heterobranchia</taxon>
        <taxon>Euthyneura</taxon>
        <taxon>Panpulmonata</taxon>
        <taxon>Sacoglossa</taxon>
        <taxon>Placobranchoidea</taxon>
        <taxon>Plakobranchidae</taxon>
        <taxon>Elysia</taxon>
    </lineage>
</organism>
<sequence>MSVGLLQPTIPLRLSPRQRQPLSSPLSPVAGKTSKQIDQILLLHALLVLIRLPDWVNGWATSTSSESRTSLD</sequence>
<keyword evidence="2" id="KW-1185">Reference proteome</keyword>
<accession>A0AAE1AXZ8</accession>
<proteinExistence type="predicted"/>
<dbReference type="EMBL" id="JAWDGP010001070">
    <property type="protein sequence ID" value="KAK3795356.1"/>
    <property type="molecule type" value="Genomic_DNA"/>
</dbReference>
<dbReference type="AlphaFoldDB" id="A0AAE1AXZ8"/>
<name>A0AAE1AXZ8_9GAST</name>
<evidence type="ECO:0000313" key="2">
    <source>
        <dbReference type="Proteomes" id="UP001283361"/>
    </source>
</evidence>
<evidence type="ECO:0000313" key="1">
    <source>
        <dbReference type="EMBL" id="KAK3795356.1"/>
    </source>
</evidence>